<feature type="transmembrane region" description="Helical" evidence="8">
    <location>
        <begin position="343"/>
        <end position="366"/>
    </location>
</feature>
<dbReference type="PANTHER" id="PTHR30047:SF7">
    <property type="entry name" value="HIGH-AFFINITY CHOLINE TRANSPORT PROTEIN"/>
    <property type="match status" value="1"/>
</dbReference>
<feature type="transmembrane region" description="Helical" evidence="8">
    <location>
        <begin position="46"/>
        <end position="72"/>
    </location>
</feature>
<evidence type="ECO:0000256" key="5">
    <source>
        <dbReference type="ARBA" id="ARBA00022692"/>
    </source>
</evidence>
<comment type="caution">
    <text evidence="9">The sequence shown here is derived from an EMBL/GenBank/DDBJ whole genome shotgun (WGS) entry which is preliminary data.</text>
</comment>
<dbReference type="RefSeq" id="WP_126658504.1">
    <property type="nucleotide sequence ID" value="NZ_RYYR01000008.1"/>
</dbReference>
<evidence type="ECO:0000256" key="1">
    <source>
        <dbReference type="ARBA" id="ARBA00004651"/>
    </source>
</evidence>
<keyword evidence="5 8" id="KW-0812">Transmembrane</keyword>
<dbReference type="PANTHER" id="PTHR30047">
    <property type="entry name" value="HIGH-AFFINITY CHOLINE TRANSPORT PROTEIN-RELATED"/>
    <property type="match status" value="1"/>
</dbReference>
<keyword evidence="7 8" id="KW-0472">Membrane</keyword>
<feature type="transmembrane region" description="Helical" evidence="8">
    <location>
        <begin position="225"/>
        <end position="244"/>
    </location>
</feature>
<dbReference type="NCBIfam" id="TIGR00842">
    <property type="entry name" value="bcct"/>
    <property type="match status" value="1"/>
</dbReference>
<feature type="transmembrane region" description="Helical" evidence="8">
    <location>
        <begin position="397"/>
        <end position="423"/>
    </location>
</feature>
<protein>
    <submittedName>
        <fullName evidence="9">BCCT family transporter</fullName>
    </submittedName>
</protein>
<dbReference type="InterPro" id="IPR018093">
    <property type="entry name" value="BCCT_CS"/>
</dbReference>
<name>A0A432LCT6_9BACI</name>
<comment type="subcellular location">
    <subcellularLocation>
        <location evidence="1">Cell membrane</location>
        <topology evidence="1">Multi-pass membrane protein</topology>
    </subcellularLocation>
</comment>
<feature type="transmembrane region" description="Helical" evidence="8">
    <location>
        <begin position="256"/>
        <end position="276"/>
    </location>
</feature>
<feature type="transmembrane region" description="Helical" evidence="8">
    <location>
        <begin position="133"/>
        <end position="154"/>
    </location>
</feature>
<feature type="transmembrane region" description="Helical" evidence="8">
    <location>
        <begin position="435"/>
        <end position="457"/>
    </location>
</feature>
<comment type="similarity">
    <text evidence="2">Belongs to the BCCT transporter (TC 2.A.15) family.</text>
</comment>
<dbReference type="GO" id="GO:0005886">
    <property type="term" value="C:plasma membrane"/>
    <property type="evidence" value="ECO:0007669"/>
    <property type="project" value="UniProtKB-SubCell"/>
</dbReference>
<evidence type="ECO:0000313" key="9">
    <source>
        <dbReference type="EMBL" id="RUL53960.1"/>
    </source>
</evidence>
<reference evidence="9 10" key="1">
    <citation type="submission" date="2018-12" db="EMBL/GenBank/DDBJ databases">
        <title>Lysinibacillus antri sp. nov., isolated from a cave soil.</title>
        <authorList>
            <person name="Narsing Rao M.P."/>
            <person name="Zhang H."/>
            <person name="Dong Z.-Y."/>
            <person name="Niu X.-K."/>
            <person name="Zhang K."/>
            <person name="Fang B.-Z."/>
            <person name="Kang Y.-Q."/>
            <person name="Xiao M."/>
            <person name="Li W.-J."/>
        </authorList>
    </citation>
    <scope>NUCLEOTIDE SEQUENCE [LARGE SCALE GENOMIC DNA]</scope>
    <source>
        <strain evidence="9 10">SYSU K30002</strain>
    </source>
</reference>
<dbReference type="InterPro" id="IPR000060">
    <property type="entry name" value="BCCT_transptr"/>
</dbReference>
<keyword evidence="10" id="KW-1185">Reference proteome</keyword>
<evidence type="ECO:0000256" key="3">
    <source>
        <dbReference type="ARBA" id="ARBA00022448"/>
    </source>
</evidence>
<dbReference type="Pfam" id="PF02028">
    <property type="entry name" value="BCCT"/>
    <property type="match status" value="1"/>
</dbReference>
<keyword evidence="3" id="KW-0813">Transport</keyword>
<dbReference type="Proteomes" id="UP000287910">
    <property type="component" value="Unassembled WGS sequence"/>
</dbReference>
<keyword evidence="4" id="KW-1003">Cell membrane</keyword>
<keyword evidence="6 8" id="KW-1133">Transmembrane helix</keyword>
<evidence type="ECO:0000256" key="8">
    <source>
        <dbReference type="SAM" id="Phobius"/>
    </source>
</evidence>
<evidence type="ECO:0000313" key="10">
    <source>
        <dbReference type="Proteomes" id="UP000287910"/>
    </source>
</evidence>
<feature type="transmembrane region" description="Helical" evidence="8">
    <location>
        <begin position="313"/>
        <end position="331"/>
    </location>
</feature>
<feature type="transmembrane region" description="Helical" evidence="8">
    <location>
        <begin position="84"/>
        <end position="105"/>
    </location>
</feature>
<evidence type="ECO:0000256" key="7">
    <source>
        <dbReference type="ARBA" id="ARBA00023136"/>
    </source>
</evidence>
<dbReference type="GO" id="GO:0022857">
    <property type="term" value="F:transmembrane transporter activity"/>
    <property type="evidence" value="ECO:0007669"/>
    <property type="project" value="InterPro"/>
</dbReference>
<evidence type="ECO:0000256" key="2">
    <source>
        <dbReference type="ARBA" id="ARBA00005658"/>
    </source>
</evidence>
<sequence length="513" mass="56365">MKNISNVFWISVIIVLVAAVFGIVAPESFENVTGNLQAFLTTTFGWYYLILVTIIVIFCIFLIFSPVGIITLGKPDEKPEFSRVSWFAMLFSAGMGIGLVFWGAAEPLSHYMTPPLAEGGTNAAQKEAMRYTFFHWGIHAWGIYAIVALVLAYFNFRKGEPGLISATLKPVLGKKAMEGTLGTIVDVLAVVATVVGVATTLGFGATQINGGLSFLFGIPNNFTTQFIIVAAVTVLFIISASTGLGKGIKILSNANMLLAVALLILLFIVGPTLLILNMFTDSLGGYIQNIVQMSFRIAPLNEENRSWINGWTIFYWAWWISWAPFVGIFIARVSRGRTIREFVIGVLLLPVLVSFIWFAVFGTSAIEVQKAVTTDLSTLATEEVLFAIFNELPWSKVLSIVAIMLVSTFFITSADSATFVLGMQTTYGSLIPPTAVKLTWGFAQSIVALVLLFSGGLQALQNALIVAAFPFSFIIILMMISLYRSLAKDKKELELYHKPKPRKKSEHYYNQNK</sequence>
<proteinExistence type="inferred from homology"/>
<accession>A0A432LCT6</accession>
<feature type="transmembrane region" description="Helical" evidence="8">
    <location>
        <begin position="463"/>
        <end position="483"/>
    </location>
</feature>
<evidence type="ECO:0000256" key="6">
    <source>
        <dbReference type="ARBA" id="ARBA00022989"/>
    </source>
</evidence>
<gene>
    <name evidence="9" type="ORF">EK386_07465</name>
</gene>
<dbReference type="EMBL" id="RYYR01000008">
    <property type="protein sequence ID" value="RUL53960.1"/>
    <property type="molecule type" value="Genomic_DNA"/>
</dbReference>
<dbReference type="PROSITE" id="PS01303">
    <property type="entry name" value="BCCT"/>
    <property type="match status" value="1"/>
</dbReference>
<feature type="transmembrane region" description="Helical" evidence="8">
    <location>
        <begin position="7"/>
        <end position="26"/>
    </location>
</feature>
<dbReference type="AlphaFoldDB" id="A0A432LCT6"/>
<organism evidence="9 10">
    <name type="scientific">Lysinibacillus antri</name>
    <dbReference type="NCBI Taxonomy" id="2498145"/>
    <lineage>
        <taxon>Bacteria</taxon>
        <taxon>Bacillati</taxon>
        <taxon>Bacillota</taxon>
        <taxon>Bacilli</taxon>
        <taxon>Bacillales</taxon>
        <taxon>Bacillaceae</taxon>
        <taxon>Lysinibacillus</taxon>
    </lineage>
</organism>
<feature type="transmembrane region" description="Helical" evidence="8">
    <location>
        <begin position="184"/>
        <end position="205"/>
    </location>
</feature>
<evidence type="ECO:0000256" key="4">
    <source>
        <dbReference type="ARBA" id="ARBA00022475"/>
    </source>
</evidence>